<dbReference type="GO" id="GO:0071035">
    <property type="term" value="P:nuclear polyadenylation-dependent rRNA catabolic process"/>
    <property type="evidence" value="ECO:0007669"/>
    <property type="project" value="TreeGrafter"/>
</dbReference>
<dbReference type="InterPro" id="IPR026699">
    <property type="entry name" value="Exosome_RNA_bind1/RRP40/RRP4"/>
</dbReference>
<dbReference type="GO" id="GO:0034475">
    <property type="term" value="P:U4 snRNA 3'-end processing"/>
    <property type="evidence" value="ECO:0007669"/>
    <property type="project" value="TreeGrafter"/>
</dbReference>
<dbReference type="GO" id="GO:0071051">
    <property type="term" value="P:poly(A)-dependent snoRNA 3'-end processing"/>
    <property type="evidence" value="ECO:0007669"/>
    <property type="project" value="TreeGrafter"/>
</dbReference>
<feature type="compositionally biased region" description="Pro residues" evidence="4">
    <location>
        <begin position="92"/>
        <end position="104"/>
    </location>
</feature>
<reference evidence="6 7" key="1">
    <citation type="journal article" date="2012" name="Genome Biol.">
        <title>Genome and low-iron response of an oceanic diatom adapted to chronic iron limitation.</title>
        <authorList>
            <person name="Lommer M."/>
            <person name="Specht M."/>
            <person name="Roy A.S."/>
            <person name="Kraemer L."/>
            <person name="Andreson R."/>
            <person name="Gutowska M.A."/>
            <person name="Wolf J."/>
            <person name="Bergner S.V."/>
            <person name="Schilhabel M.B."/>
            <person name="Klostermeier U.C."/>
            <person name="Beiko R.G."/>
            <person name="Rosenstiel P."/>
            <person name="Hippler M."/>
            <person name="Laroche J."/>
        </authorList>
    </citation>
    <scope>NUCLEOTIDE SEQUENCE [LARGE SCALE GENOMIC DNA]</scope>
    <source>
        <strain evidence="6 7">CCMP1005</strain>
    </source>
</reference>
<dbReference type="SUPFAM" id="SSF50249">
    <property type="entry name" value="Nucleic acid-binding proteins"/>
    <property type="match status" value="1"/>
</dbReference>
<dbReference type="CDD" id="cd22526">
    <property type="entry name" value="KH-I_Rrp40"/>
    <property type="match status" value="1"/>
</dbReference>
<evidence type="ECO:0000259" key="5">
    <source>
        <dbReference type="Pfam" id="PF15985"/>
    </source>
</evidence>
<dbReference type="Pfam" id="PF15985">
    <property type="entry name" value="KH_6"/>
    <property type="match status" value="1"/>
</dbReference>
<dbReference type="InterPro" id="IPR049469">
    <property type="entry name" value="RRP40_KH-I"/>
</dbReference>
<dbReference type="GO" id="GO:0003723">
    <property type="term" value="F:RNA binding"/>
    <property type="evidence" value="ECO:0007669"/>
    <property type="project" value="UniProtKB-KW"/>
</dbReference>
<dbReference type="InterPro" id="IPR004088">
    <property type="entry name" value="KH_dom_type_1"/>
</dbReference>
<keyword evidence="7" id="KW-1185">Reference proteome</keyword>
<keyword evidence="2" id="KW-0271">Exosome</keyword>
<dbReference type="EMBL" id="AGNL01005237">
    <property type="protein sequence ID" value="EJK72832.1"/>
    <property type="molecule type" value="Genomic_DNA"/>
</dbReference>
<evidence type="ECO:0000256" key="4">
    <source>
        <dbReference type="SAM" id="MobiDB-lite"/>
    </source>
</evidence>
<dbReference type="InterPro" id="IPR012340">
    <property type="entry name" value="NA-bd_OB-fold"/>
</dbReference>
<dbReference type="PANTHER" id="PTHR21321">
    <property type="entry name" value="PNAS-3 RELATED"/>
    <property type="match status" value="1"/>
</dbReference>
<proteinExistence type="predicted"/>
<organism evidence="6 7">
    <name type="scientific">Thalassiosira oceanica</name>
    <name type="common">Marine diatom</name>
    <dbReference type="NCBI Taxonomy" id="159749"/>
    <lineage>
        <taxon>Eukaryota</taxon>
        <taxon>Sar</taxon>
        <taxon>Stramenopiles</taxon>
        <taxon>Ochrophyta</taxon>
        <taxon>Bacillariophyta</taxon>
        <taxon>Coscinodiscophyceae</taxon>
        <taxon>Thalassiosirophycidae</taxon>
        <taxon>Thalassiosirales</taxon>
        <taxon>Thalassiosiraceae</taxon>
        <taxon>Thalassiosira</taxon>
    </lineage>
</organism>
<comment type="subcellular location">
    <subcellularLocation>
        <location evidence="1">Nucleus</location>
    </subcellularLocation>
</comment>
<gene>
    <name evidence="6" type="ORF">THAOC_05596</name>
</gene>
<sequence length="436" mass="46173">MKQDLVLSRIATVPTRPLRDPRCTIFLGVIGRSYFGLTGFARGGTFICSFPAQGTARRSASSADDRQSVRPASVVACDIVLTCTMASALPPAPPPSALSPPPGPSSFDPTPRTVLPGDDLTGVIITNPPPAAGTSADPRKKKRSKKGGPKDGDEDRNDDARSPPKIGSGLLCTYDKKGDESSIRVKAIVAGRLIYRSSSRTWYVASNPRRYHLTQSPMASASLAKSTRGLTANVGVGDRVIGVVEGKASADYYRVNIFGSHSALLHVLSFEGATKRNRPQLDSGALLYCRITKGFGGGRMDSEVSCKVGGSGNDTGKATYNEGADEDGGASAKDWMTNEGTYGALSGGTSFRVSLGLARELLLPNNACLSALDKSGIPFEIAVGVNGMVWVNSSEPEITITILNAIKNSEVMNDEQIRGVVKKMVRNCKKELQDDD</sequence>
<feature type="compositionally biased region" description="Basic and acidic residues" evidence="4">
    <location>
        <begin position="148"/>
        <end position="162"/>
    </location>
</feature>
<evidence type="ECO:0000256" key="2">
    <source>
        <dbReference type="ARBA" id="ARBA00022835"/>
    </source>
</evidence>
<comment type="caution">
    <text evidence="6">The sequence shown here is derived from an EMBL/GenBank/DDBJ whole genome shotgun (WGS) entry which is preliminary data.</text>
</comment>
<evidence type="ECO:0000256" key="1">
    <source>
        <dbReference type="ARBA" id="ARBA00004123"/>
    </source>
</evidence>
<dbReference type="eggNOG" id="KOG1004">
    <property type="taxonomic scope" value="Eukaryota"/>
</dbReference>
<dbReference type="GO" id="GO:0071034">
    <property type="term" value="P:CUT catabolic process"/>
    <property type="evidence" value="ECO:0007669"/>
    <property type="project" value="TreeGrafter"/>
</dbReference>
<protein>
    <recommendedName>
        <fullName evidence="5">K Homology domain-containing protein</fullName>
    </recommendedName>
</protein>
<dbReference type="OMA" id="DWMTNEG"/>
<dbReference type="PANTHER" id="PTHR21321:SF1">
    <property type="entry name" value="EXOSOME COMPLEX COMPONENT RRP40"/>
    <property type="match status" value="1"/>
</dbReference>
<name>K0TMN4_THAOC</name>
<feature type="region of interest" description="Disordered" evidence="4">
    <location>
        <begin position="92"/>
        <end position="170"/>
    </location>
</feature>
<accession>K0TMN4</accession>
<dbReference type="InterPro" id="IPR036612">
    <property type="entry name" value="KH_dom_type_1_sf"/>
</dbReference>
<dbReference type="Gene3D" id="3.30.1370.10">
    <property type="entry name" value="K Homology domain, type 1"/>
    <property type="match status" value="1"/>
</dbReference>
<dbReference type="GO" id="GO:0000467">
    <property type="term" value="P:exonucleolytic trimming to generate mature 3'-end of 5.8S rRNA from tricistronic rRNA transcript (SSU-rRNA, 5.8S rRNA, LSU-rRNA)"/>
    <property type="evidence" value="ECO:0007669"/>
    <property type="project" value="TreeGrafter"/>
</dbReference>
<dbReference type="AlphaFoldDB" id="K0TMN4"/>
<evidence type="ECO:0000313" key="6">
    <source>
        <dbReference type="EMBL" id="EJK72832.1"/>
    </source>
</evidence>
<dbReference type="GO" id="GO:0071038">
    <property type="term" value="P:TRAMP-dependent tRNA surveillance pathway"/>
    <property type="evidence" value="ECO:0007669"/>
    <property type="project" value="TreeGrafter"/>
</dbReference>
<dbReference type="FunFam" id="3.30.1370.10:FF:000038">
    <property type="entry name" value="exosome complex component RRP40"/>
    <property type="match status" value="1"/>
</dbReference>
<dbReference type="Pfam" id="PF21262">
    <property type="entry name" value="RRP40_S1"/>
    <property type="match status" value="1"/>
</dbReference>
<dbReference type="GO" id="GO:0000177">
    <property type="term" value="C:cytoplasmic exosome (RNase complex)"/>
    <property type="evidence" value="ECO:0007669"/>
    <property type="project" value="TreeGrafter"/>
</dbReference>
<dbReference type="SUPFAM" id="SSF54791">
    <property type="entry name" value="Eukaryotic type KH-domain (KH-domain type I)"/>
    <property type="match status" value="1"/>
</dbReference>
<dbReference type="OrthoDB" id="340500at2759"/>
<dbReference type="Proteomes" id="UP000266841">
    <property type="component" value="Unassembled WGS sequence"/>
</dbReference>
<evidence type="ECO:0000256" key="3">
    <source>
        <dbReference type="ARBA" id="ARBA00022884"/>
    </source>
</evidence>
<dbReference type="GO" id="GO:0000176">
    <property type="term" value="C:nuclear exosome (RNase complex)"/>
    <property type="evidence" value="ECO:0007669"/>
    <property type="project" value="TreeGrafter"/>
</dbReference>
<dbReference type="Gene3D" id="2.40.50.140">
    <property type="entry name" value="Nucleic acid-binding proteins"/>
    <property type="match status" value="1"/>
</dbReference>
<evidence type="ECO:0000313" key="7">
    <source>
        <dbReference type="Proteomes" id="UP000266841"/>
    </source>
</evidence>
<keyword evidence="3" id="KW-0694">RNA-binding</keyword>
<feature type="domain" description="K Homology" evidence="5">
    <location>
        <begin position="348"/>
        <end position="396"/>
    </location>
</feature>